<reference evidence="2" key="1">
    <citation type="submission" date="2017-06" db="EMBL/GenBank/DDBJ databases">
        <title>Genome analysis of Fimbriiglobus ruber SP5, the first member of the order Planctomycetales with confirmed chitinolytic capability.</title>
        <authorList>
            <person name="Ravin N.V."/>
            <person name="Rakitin A.L."/>
            <person name="Ivanova A.A."/>
            <person name="Beletsky A.V."/>
            <person name="Kulichevskaya I.S."/>
            <person name="Mardanov A.V."/>
            <person name="Dedysh S.N."/>
        </authorList>
    </citation>
    <scope>NUCLEOTIDE SEQUENCE [LARGE SCALE GENOMIC DNA]</scope>
    <source>
        <strain evidence="2">SP5</strain>
    </source>
</reference>
<comment type="caution">
    <text evidence="1">The sequence shown here is derived from an EMBL/GenBank/DDBJ whole genome shotgun (WGS) entry which is preliminary data.</text>
</comment>
<proteinExistence type="predicted"/>
<evidence type="ECO:0000313" key="1">
    <source>
        <dbReference type="EMBL" id="OWK40625.1"/>
    </source>
</evidence>
<name>A0A225DWE0_9BACT</name>
<evidence type="ECO:0000313" key="2">
    <source>
        <dbReference type="Proteomes" id="UP000214646"/>
    </source>
</evidence>
<keyword evidence="2" id="KW-1185">Reference proteome</keyword>
<dbReference type="AlphaFoldDB" id="A0A225DWE0"/>
<gene>
    <name evidence="1" type="ORF">FRUB_05544</name>
</gene>
<organism evidence="1 2">
    <name type="scientific">Fimbriiglobus ruber</name>
    <dbReference type="NCBI Taxonomy" id="1908690"/>
    <lineage>
        <taxon>Bacteria</taxon>
        <taxon>Pseudomonadati</taxon>
        <taxon>Planctomycetota</taxon>
        <taxon>Planctomycetia</taxon>
        <taxon>Gemmatales</taxon>
        <taxon>Gemmataceae</taxon>
        <taxon>Fimbriiglobus</taxon>
    </lineage>
</organism>
<protein>
    <submittedName>
        <fullName evidence="1">Uncharacterized protein</fullName>
    </submittedName>
</protein>
<sequence>MAVMMASFVVSLFAGGNVKIFRGITWSWSVGSGCPKVMRVTSTVDSMRGYDWCKKGRV</sequence>
<dbReference type="EMBL" id="NIDE01000008">
    <property type="protein sequence ID" value="OWK40625.1"/>
    <property type="molecule type" value="Genomic_DNA"/>
</dbReference>
<dbReference type="Proteomes" id="UP000214646">
    <property type="component" value="Unassembled WGS sequence"/>
</dbReference>
<accession>A0A225DWE0</accession>